<evidence type="ECO:0000313" key="1">
    <source>
        <dbReference type="EMBL" id="PON33345.1"/>
    </source>
</evidence>
<evidence type="ECO:0000313" key="2">
    <source>
        <dbReference type="Proteomes" id="UP000237105"/>
    </source>
</evidence>
<dbReference type="OrthoDB" id="10358340at2759"/>
<protein>
    <submittedName>
        <fullName evidence="1">Uncharacterized protein</fullName>
    </submittedName>
</protein>
<dbReference type="Proteomes" id="UP000237105">
    <property type="component" value="Unassembled WGS sequence"/>
</dbReference>
<reference evidence="2" key="1">
    <citation type="submission" date="2016-06" db="EMBL/GenBank/DDBJ databases">
        <title>Parallel loss of symbiosis genes in relatives of nitrogen-fixing non-legume Parasponia.</title>
        <authorList>
            <person name="Van Velzen R."/>
            <person name="Holmer R."/>
            <person name="Bu F."/>
            <person name="Rutten L."/>
            <person name="Van Zeijl A."/>
            <person name="Liu W."/>
            <person name="Santuari L."/>
            <person name="Cao Q."/>
            <person name="Sharma T."/>
            <person name="Shen D."/>
            <person name="Roswanjaya Y."/>
            <person name="Wardhani T."/>
            <person name="Kalhor M.S."/>
            <person name="Jansen J."/>
            <person name="Van den Hoogen J."/>
            <person name="Gungor B."/>
            <person name="Hartog M."/>
            <person name="Hontelez J."/>
            <person name="Verver J."/>
            <person name="Yang W.-C."/>
            <person name="Schijlen E."/>
            <person name="Repin R."/>
            <person name="Schilthuizen M."/>
            <person name="Schranz E."/>
            <person name="Heidstra R."/>
            <person name="Miyata K."/>
            <person name="Fedorova E."/>
            <person name="Kohlen W."/>
            <person name="Bisseling T."/>
            <person name="Smit S."/>
            <person name="Geurts R."/>
        </authorList>
    </citation>
    <scope>NUCLEOTIDE SEQUENCE [LARGE SCALE GENOMIC DNA]</scope>
    <source>
        <strain evidence="2">cv. WU1-14</strain>
    </source>
</reference>
<name>A0A2P5A9X6_PARAD</name>
<organism evidence="1 2">
    <name type="scientific">Parasponia andersonii</name>
    <name type="common">Sponia andersonii</name>
    <dbReference type="NCBI Taxonomy" id="3476"/>
    <lineage>
        <taxon>Eukaryota</taxon>
        <taxon>Viridiplantae</taxon>
        <taxon>Streptophyta</taxon>
        <taxon>Embryophyta</taxon>
        <taxon>Tracheophyta</taxon>
        <taxon>Spermatophyta</taxon>
        <taxon>Magnoliopsida</taxon>
        <taxon>eudicotyledons</taxon>
        <taxon>Gunneridae</taxon>
        <taxon>Pentapetalae</taxon>
        <taxon>rosids</taxon>
        <taxon>fabids</taxon>
        <taxon>Rosales</taxon>
        <taxon>Cannabaceae</taxon>
        <taxon>Parasponia</taxon>
    </lineage>
</organism>
<accession>A0A2P5A9X6</accession>
<gene>
    <name evidence="1" type="ORF">PanWU01x14_353740</name>
</gene>
<dbReference type="AlphaFoldDB" id="A0A2P5A9X6"/>
<dbReference type="EMBL" id="JXTB01000737">
    <property type="protein sequence ID" value="PON33345.1"/>
    <property type="molecule type" value="Genomic_DNA"/>
</dbReference>
<comment type="caution">
    <text evidence="1">The sequence shown here is derived from an EMBL/GenBank/DDBJ whole genome shotgun (WGS) entry which is preliminary data.</text>
</comment>
<keyword evidence="2" id="KW-1185">Reference proteome</keyword>
<sequence>MTKLCSTTKKSTEISMTILSVQGTNKKKSSDLAASSNKDRFTYTCLEDMKEVGILVAAKSAGEISLNLRDPLVQKAAWLYLRPGLTQDFPQDNSLTGVFSDQD</sequence>
<proteinExistence type="predicted"/>